<reference evidence="4" key="2">
    <citation type="submission" date="2023-07" db="EMBL/GenBank/DDBJ databases">
        <title>Zobellia barbeyronii sp. nov., a new marine flavobacterium, isolated from green and red algae.</title>
        <authorList>
            <person name="Nedashkovskaya O.I."/>
            <person name="Otstavnykh N."/>
            <person name="Zhukova N."/>
            <person name="Guzev K."/>
            <person name="Chausova V."/>
            <person name="Tekutyeva L."/>
            <person name="Mikhailov V."/>
            <person name="Isaeva M."/>
        </authorList>
    </citation>
    <scope>NUCLEOTIDE SEQUENCE [LARGE SCALE GENOMIC DNA]</scope>
    <source>
        <strain evidence="4">KMM 6746</strain>
    </source>
</reference>
<dbReference type="EMBL" id="JACATN010000010">
    <property type="protein sequence ID" value="MBT2163618.1"/>
    <property type="molecule type" value="Genomic_DNA"/>
</dbReference>
<protein>
    <recommendedName>
        <fullName evidence="5">Outer membrane protein beta-barrel domain-containing protein</fullName>
    </recommendedName>
</protein>
<feature type="signal peptide" evidence="2">
    <location>
        <begin position="1"/>
        <end position="21"/>
    </location>
</feature>
<evidence type="ECO:0008006" key="5">
    <source>
        <dbReference type="Google" id="ProtNLM"/>
    </source>
</evidence>
<evidence type="ECO:0000313" key="3">
    <source>
        <dbReference type="EMBL" id="MBT2163618.1"/>
    </source>
</evidence>
<gene>
    <name evidence="3" type="ORF">HW347_20270</name>
</gene>
<accession>A0ABS5WKV1</accession>
<organism evidence="3 4">
    <name type="scientific">Zobellia barbeyronii</name>
    <dbReference type="NCBI Taxonomy" id="2748009"/>
    <lineage>
        <taxon>Bacteria</taxon>
        <taxon>Pseudomonadati</taxon>
        <taxon>Bacteroidota</taxon>
        <taxon>Flavobacteriia</taxon>
        <taxon>Flavobacteriales</taxon>
        <taxon>Flavobacteriaceae</taxon>
        <taxon>Zobellia</taxon>
    </lineage>
</organism>
<feature type="chain" id="PRO_5045880355" description="Outer membrane protein beta-barrel domain-containing protein" evidence="2">
    <location>
        <begin position="22"/>
        <end position="275"/>
    </location>
</feature>
<name>A0ABS5WKV1_9FLAO</name>
<feature type="region of interest" description="Disordered" evidence="1">
    <location>
        <begin position="252"/>
        <end position="275"/>
    </location>
</feature>
<comment type="caution">
    <text evidence="3">The sequence shown here is derived from an EMBL/GenBank/DDBJ whole genome shotgun (WGS) entry which is preliminary data.</text>
</comment>
<dbReference type="InterPro" id="IPR046111">
    <property type="entry name" value="DUF6048"/>
</dbReference>
<evidence type="ECO:0000256" key="2">
    <source>
        <dbReference type="SAM" id="SignalP"/>
    </source>
</evidence>
<reference evidence="3 4" key="1">
    <citation type="submission" date="2020-06" db="EMBL/GenBank/DDBJ databases">
        <authorList>
            <person name="Isaeva M.P."/>
            <person name="Chernysheva N.Y."/>
        </authorList>
    </citation>
    <scope>NUCLEOTIDE SEQUENCE [LARGE SCALE GENOMIC DNA]</scope>
    <source>
        <strain evidence="3 4">KMM 6746</strain>
    </source>
</reference>
<dbReference type="RefSeq" id="WP_214613550.1">
    <property type="nucleotide sequence ID" value="NZ_JACATN010000010.1"/>
</dbReference>
<sequence>MLRYFTSLFFFLVVAVGFSQSEPIDLNKKDTTVYKQRYGLRVGVDLSRIVNSFFDEDYTGLEFVGDYRLTQNLYLAAELGNEKKTIGTPLGAEVDSEGGDLYTFTTSGSYIKLGIDYNTYGNWYGEQNMIYIGGRYAFSTFSQELDAYKIFDTSRYWNPDDFASGTEALGKYEGRNKSWLEFVAGLKAEVLRNIYIGASARLGILITNKRPEGILDDLFIPGFNRVTDGSRFGVGYNVSLSYLIPLYKKKNEPKKEKVQPEPEPKPEPEDRPRRQ</sequence>
<evidence type="ECO:0000313" key="4">
    <source>
        <dbReference type="Proteomes" id="UP000740413"/>
    </source>
</evidence>
<keyword evidence="4" id="KW-1185">Reference proteome</keyword>
<evidence type="ECO:0000256" key="1">
    <source>
        <dbReference type="SAM" id="MobiDB-lite"/>
    </source>
</evidence>
<proteinExistence type="predicted"/>
<dbReference type="Pfam" id="PF19515">
    <property type="entry name" value="DUF6048"/>
    <property type="match status" value="1"/>
</dbReference>
<keyword evidence="2" id="KW-0732">Signal</keyword>
<dbReference type="Proteomes" id="UP000740413">
    <property type="component" value="Unassembled WGS sequence"/>
</dbReference>
<dbReference type="SUPFAM" id="SSF56935">
    <property type="entry name" value="Porins"/>
    <property type="match status" value="1"/>
</dbReference>